<reference evidence="1" key="1">
    <citation type="submission" date="2020-12" db="EMBL/GenBank/DDBJ databases">
        <authorList>
            <consortium name="Molecular Ecology Group"/>
        </authorList>
    </citation>
    <scope>NUCLEOTIDE SEQUENCE</scope>
    <source>
        <strain evidence="1">TBG_1078</strain>
    </source>
</reference>
<protein>
    <submittedName>
        <fullName evidence="1">(raccoon dog) hypothetical protein</fullName>
    </submittedName>
</protein>
<organism evidence="1 2">
    <name type="scientific">Nyctereutes procyonoides</name>
    <name type="common">Raccoon dog</name>
    <name type="synonym">Canis procyonoides</name>
    <dbReference type="NCBI Taxonomy" id="34880"/>
    <lineage>
        <taxon>Eukaryota</taxon>
        <taxon>Metazoa</taxon>
        <taxon>Chordata</taxon>
        <taxon>Craniata</taxon>
        <taxon>Vertebrata</taxon>
        <taxon>Euteleostomi</taxon>
        <taxon>Mammalia</taxon>
        <taxon>Eutheria</taxon>
        <taxon>Laurasiatheria</taxon>
        <taxon>Carnivora</taxon>
        <taxon>Caniformia</taxon>
        <taxon>Canidae</taxon>
        <taxon>Nyctereutes</taxon>
    </lineage>
</organism>
<name>A0A811YYC8_NYCPR</name>
<accession>A0A811YYC8</accession>
<proteinExistence type="predicted"/>
<comment type="caution">
    <text evidence="1">The sequence shown here is derived from an EMBL/GenBank/DDBJ whole genome shotgun (WGS) entry which is preliminary data.</text>
</comment>
<evidence type="ECO:0000313" key="1">
    <source>
        <dbReference type="EMBL" id="CAD7682517.1"/>
    </source>
</evidence>
<keyword evidence="2" id="KW-1185">Reference proteome</keyword>
<dbReference type="AlphaFoldDB" id="A0A811YYC8"/>
<gene>
    <name evidence="1" type="ORF">NYPRO_LOCUS15309</name>
</gene>
<evidence type="ECO:0000313" key="2">
    <source>
        <dbReference type="Proteomes" id="UP000645828"/>
    </source>
</evidence>
<dbReference type="EMBL" id="CAJHUB010000754">
    <property type="protein sequence ID" value="CAD7682517.1"/>
    <property type="molecule type" value="Genomic_DNA"/>
</dbReference>
<dbReference type="Proteomes" id="UP000645828">
    <property type="component" value="Unassembled WGS sequence"/>
</dbReference>
<sequence>MDKVISKGVLIVLMFYDKSDHILINDELIKWDWPQTKRNSKKRTRPAGAAWSRAPAWLLLPLRGALDSWPTPAASDSLALYAHYAIPGLLGATVLLPLFRTRLLEGDAPPSPPRNSTLTCKESSSDVPSVVLDPLLLCKRVPFCPHPIQHLWFPALLIFPILQCELVQPLWKTVWRFLKELKIDLPYDPAIALNSQTLSFWVFMAASLYRCESLASGC</sequence>